<comment type="caution">
    <text evidence="2">The sequence shown here is derived from an EMBL/GenBank/DDBJ whole genome shotgun (WGS) entry which is preliminary data.</text>
</comment>
<dbReference type="AlphaFoldDB" id="A0A6N2BA62"/>
<name>A0A6N2BA62_SOLCI</name>
<evidence type="ECO:0000256" key="1">
    <source>
        <dbReference type="SAM" id="MobiDB-lite"/>
    </source>
</evidence>
<accession>A0A6N2BA62</accession>
<reference evidence="2" key="1">
    <citation type="submission" date="2019-05" db="EMBL/GenBank/DDBJ databases">
        <title>The de novo reference genome and transcriptome assemblies of the wild tomato species Solanum chilense.</title>
        <authorList>
            <person name="Stam R."/>
            <person name="Nosenko T."/>
            <person name="Hoerger A.C."/>
            <person name="Stephan W."/>
            <person name="Seidel M.A."/>
            <person name="Kuhn J.M.M."/>
            <person name="Haberer G."/>
            <person name="Tellier A."/>
        </authorList>
    </citation>
    <scope>NUCLEOTIDE SEQUENCE</scope>
    <source>
        <tissue evidence="2">Mature leaves</tissue>
    </source>
</reference>
<feature type="region of interest" description="Disordered" evidence="1">
    <location>
        <begin position="99"/>
        <end position="121"/>
    </location>
</feature>
<evidence type="ECO:0000313" key="2">
    <source>
        <dbReference type="EMBL" id="TMW91546.1"/>
    </source>
</evidence>
<dbReference type="EMBL" id="RXGB01003670">
    <property type="protein sequence ID" value="TMW91546.1"/>
    <property type="molecule type" value="Genomic_DNA"/>
</dbReference>
<feature type="region of interest" description="Disordered" evidence="1">
    <location>
        <begin position="1"/>
        <end position="44"/>
    </location>
</feature>
<gene>
    <name evidence="2" type="ORF">EJD97_014218</name>
</gene>
<feature type="region of interest" description="Disordered" evidence="1">
    <location>
        <begin position="64"/>
        <end position="84"/>
    </location>
</feature>
<sequence length="182" mass="20778">MDSPYKSKNKRSKQKRDATKRRENRLQEKDSGQEQGGKEEACNKFIMVDDNHGLSIFPLQAQYMNTPTSSTPKTDPPDLRKQKGKLNSVVTLNEYVAENSEDDINGDNQSIKDDEDDDETSEALIRAFSPHKDQTLEEEIQQVSQSHCLSPRGLQYGKFHFQRQDANTITSGRPNTRLFISK</sequence>
<proteinExistence type="predicted"/>
<feature type="compositionally biased region" description="Basic and acidic residues" evidence="1">
    <location>
        <begin position="15"/>
        <end position="44"/>
    </location>
</feature>
<organism evidence="2">
    <name type="scientific">Solanum chilense</name>
    <name type="common">Tomato</name>
    <name type="synonym">Lycopersicon chilense</name>
    <dbReference type="NCBI Taxonomy" id="4083"/>
    <lineage>
        <taxon>Eukaryota</taxon>
        <taxon>Viridiplantae</taxon>
        <taxon>Streptophyta</taxon>
        <taxon>Embryophyta</taxon>
        <taxon>Tracheophyta</taxon>
        <taxon>Spermatophyta</taxon>
        <taxon>Magnoliopsida</taxon>
        <taxon>eudicotyledons</taxon>
        <taxon>Gunneridae</taxon>
        <taxon>Pentapetalae</taxon>
        <taxon>asterids</taxon>
        <taxon>lamiids</taxon>
        <taxon>Solanales</taxon>
        <taxon>Solanaceae</taxon>
        <taxon>Solanoideae</taxon>
        <taxon>Solaneae</taxon>
        <taxon>Solanum</taxon>
        <taxon>Solanum subgen. Lycopersicon</taxon>
    </lineage>
</organism>
<protein>
    <submittedName>
        <fullName evidence="2">Uncharacterized protein</fullName>
    </submittedName>
</protein>